<sequence>MAVVPKDKKASKEKKKKMKRQQSAPQKNVAKQRKLPSGLRKNICPIRFPKSCFLQNCPLHSRSFNKQMQDSALSFRMAKHTPEFWAKAYNLMTMQAGGQKKQKRPPVLPSFLKATIKTMDKRLAKRKSAPVGKTAKPRRRYSDEEIFYRLAKPSMLARAGPSAAVGKTLNVTRSAHGTPQPPAGELQPMLS</sequence>
<comment type="caution">
    <text evidence="1">The sequence shown here is derived from an EMBL/GenBank/DDBJ whole genome shotgun (WGS) entry which is preliminary data.</text>
</comment>
<accession>A0ACB8FYJ9</accession>
<organism evidence="1 2">
    <name type="scientific">Sphaerodactylus townsendi</name>
    <dbReference type="NCBI Taxonomy" id="933632"/>
    <lineage>
        <taxon>Eukaryota</taxon>
        <taxon>Metazoa</taxon>
        <taxon>Chordata</taxon>
        <taxon>Craniata</taxon>
        <taxon>Vertebrata</taxon>
        <taxon>Euteleostomi</taxon>
        <taxon>Lepidosauria</taxon>
        <taxon>Squamata</taxon>
        <taxon>Bifurcata</taxon>
        <taxon>Gekkota</taxon>
        <taxon>Sphaerodactylidae</taxon>
        <taxon>Sphaerodactylus</taxon>
    </lineage>
</organism>
<protein>
    <submittedName>
        <fullName evidence="1">Uncharacterized protein</fullName>
    </submittedName>
</protein>
<dbReference type="Proteomes" id="UP000827872">
    <property type="component" value="Linkage Group LG13"/>
</dbReference>
<evidence type="ECO:0000313" key="1">
    <source>
        <dbReference type="EMBL" id="KAH8012199.1"/>
    </source>
</evidence>
<reference evidence="1" key="1">
    <citation type="submission" date="2021-08" db="EMBL/GenBank/DDBJ databases">
        <title>The first chromosome-level gecko genome reveals the dynamic sex chromosomes of Neotropical dwarf geckos (Sphaerodactylidae: Sphaerodactylus).</title>
        <authorList>
            <person name="Pinto B.J."/>
            <person name="Keating S.E."/>
            <person name="Gamble T."/>
        </authorList>
    </citation>
    <scope>NUCLEOTIDE SEQUENCE</scope>
    <source>
        <strain evidence="1">TG3544</strain>
    </source>
</reference>
<gene>
    <name evidence="1" type="ORF">K3G42_015364</name>
</gene>
<proteinExistence type="predicted"/>
<keyword evidence="2" id="KW-1185">Reference proteome</keyword>
<name>A0ACB8FYJ9_9SAUR</name>
<evidence type="ECO:0000313" key="2">
    <source>
        <dbReference type="Proteomes" id="UP000827872"/>
    </source>
</evidence>
<dbReference type="EMBL" id="CM037626">
    <property type="protein sequence ID" value="KAH8012199.1"/>
    <property type="molecule type" value="Genomic_DNA"/>
</dbReference>